<dbReference type="Proteomes" id="UP000467132">
    <property type="component" value="Unassembled WGS sequence"/>
</dbReference>
<protein>
    <submittedName>
        <fullName evidence="6">MerR family transcriptional regulator</fullName>
    </submittedName>
</protein>
<dbReference type="PROSITE" id="PS50937">
    <property type="entry name" value="HTH_MERR_2"/>
    <property type="match status" value="1"/>
</dbReference>
<keyword evidence="1" id="KW-0678">Repressor</keyword>
<dbReference type="PANTHER" id="PTHR30204">
    <property type="entry name" value="REDOX-CYCLING DRUG-SENSING TRANSCRIPTIONAL ACTIVATOR SOXR"/>
    <property type="match status" value="1"/>
</dbReference>
<keyword evidence="7" id="KW-1185">Reference proteome</keyword>
<dbReference type="EMBL" id="QXXA01000006">
    <property type="protein sequence ID" value="NBI06519.1"/>
    <property type="molecule type" value="Genomic_DNA"/>
</dbReference>
<evidence type="ECO:0000256" key="2">
    <source>
        <dbReference type="ARBA" id="ARBA00023015"/>
    </source>
</evidence>
<feature type="domain" description="HTH merR-type" evidence="5">
    <location>
        <begin position="4"/>
        <end position="74"/>
    </location>
</feature>
<evidence type="ECO:0000313" key="7">
    <source>
        <dbReference type="Proteomes" id="UP000467132"/>
    </source>
</evidence>
<dbReference type="Gene3D" id="1.10.1660.10">
    <property type="match status" value="1"/>
</dbReference>
<dbReference type="Pfam" id="PF13411">
    <property type="entry name" value="MerR_1"/>
    <property type="match status" value="1"/>
</dbReference>
<dbReference type="GO" id="GO:0003677">
    <property type="term" value="F:DNA binding"/>
    <property type="evidence" value="ECO:0007669"/>
    <property type="project" value="UniProtKB-KW"/>
</dbReference>
<dbReference type="InterPro" id="IPR011256">
    <property type="entry name" value="Reg_factor_effector_dom_sf"/>
</dbReference>
<evidence type="ECO:0000313" key="6">
    <source>
        <dbReference type="EMBL" id="NBI06519.1"/>
    </source>
</evidence>
<evidence type="ECO:0000259" key="5">
    <source>
        <dbReference type="PROSITE" id="PS50937"/>
    </source>
</evidence>
<dbReference type="Gene3D" id="3.20.80.10">
    <property type="entry name" value="Regulatory factor, effector binding domain"/>
    <property type="match status" value="1"/>
</dbReference>
<evidence type="ECO:0000256" key="1">
    <source>
        <dbReference type="ARBA" id="ARBA00022491"/>
    </source>
</evidence>
<gene>
    <name evidence="6" type="ORF">D3Z33_06535</name>
</gene>
<sequence length="270" mass="31650">MEKYFSIGETAKINNVSIQALRLYDKMGLLKPAYVDPHTNYRYYTINQFMYLDLIKYSKQIGAPLKELKKILDSKDVIKLLSFIKSQQKIVDKEVIRLKNISTAIGHIEDKIKYGTEYKETNEIYFRQIEKRFIIEIALNKKDEESDFQIKLRSMDKIIEENEIMFEGESGYFICLDLFLNEGKISYESVYSTLCVENNNKEIDIKEILGGNFICIAYFDSEREMAMDKLLKYIKENNIHPLGIGVETQLFNTIEQGENSDLLYELQILI</sequence>
<dbReference type="RefSeq" id="WP_160196995.1">
    <property type="nucleotide sequence ID" value="NZ_QXXA01000006.1"/>
</dbReference>
<dbReference type="InterPro" id="IPR047057">
    <property type="entry name" value="MerR_fam"/>
</dbReference>
<organism evidence="6 7">
    <name type="scientific">Senegalia massiliensis</name>
    <dbReference type="NCBI Taxonomy" id="1720316"/>
    <lineage>
        <taxon>Bacteria</taxon>
        <taxon>Bacillati</taxon>
        <taxon>Bacillota</taxon>
        <taxon>Clostridia</taxon>
        <taxon>Eubacteriales</taxon>
        <taxon>Clostridiaceae</taxon>
        <taxon>Senegalia</taxon>
    </lineage>
</organism>
<dbReference type="SUPFAM" id="SSF46955">
    <property type="entry name" value="Putative DNA-binding domain"/>
    <property type="match status" value="1"/>
</dbReference>
<proteinExistence type="predicted"/>
<dbReference type="SUPFAM" id="SSF55136">
    <property type="entry name" value="Probable bacterial effector-binding domain"/>
    <property type="match status" value="1"/>
</dbReference>
<dbReference type="GO" id="GO:0003700">
    <property type="term" value="F:DNA-binding transcription factor activity"/>
    <property type="evidence" value="ECO:0007669"/>
    <property type="project" value="InterPro"/>
</dbReference>
<dbReference type="InterPro" id="IPR009061">
    <property type="entry name" value="DNA-bd_dom_put_sf"/>
</dbReference>
<keyword evidence="3" id="KW-0238">DNA-binding</keyword>
<name>A0A845QXK7_9CLOT</name>
<evidence type="ECO:0000256" key="3">
    <source>
        <dbReference type="ARBA" id="ARBA00023125"/>
    </source>
</evidence>
<accession>A0A845QXK7</accession>
<dbReference type="AlphaFoldDB" id="A0A845QXK7"/>
<dbReference type="CDD" id="cd01107">
    <property type="entry name" value="HTH_BmrR"/>
    <property type="match status" value="1"/>
</dbReference>
<dbReference type="PANTHER" id="PTHR30204:SF69">
    <property type="entry name" value="MERR-FAMILY TRANSCRIPTIONAL REGULATOR"/>
    <property type="match status" value="1"/>
</dbReference>
<reference evidence="6 7" key="1">
    <citation type="submission" date="2018-08" db="EMBL/GenBank/DDBJ databases">
        <title>Murine metabolic-syndrome-specific gut microbial biobank.</title>
        <authorList>
            <person name="Liu C."/>
        </authorList>
    </citation>
    <scope>NUCLEOTIDE SEQUENCE [LARGE SCALE GENOMIC DNA]</scope>
    <source>
        <strain evidence="6 7">583</strain>
    </source>
</reference>
<comment type="caution">
    <text evidence="6">The sequence shown here is derived from an EMBL/GenBank/DDBJ whole genome shotgun (WGS) entry which is preliminary data.</text>
</comment>
<dbReference type="SMART" id="SM00422">
    <property type="entry name" value="HTH_MERR"/>
    <property type="match status" value="1"/>
</dbReference>
<evidence type="ECO:0000256" key="4">
    <source>
        <dbReference type="ARBA" id="ARBA00023163"/>
    </source>
</evidence>
<dbReference type="InterPro" id="IPR000551">
    <property type="entry name" value="MerR-type_HTH_dom"/>
</dbReference>
<dbReference type="OrthoDB" id="9773308at2"/>
<keyword evidence="2" id="KW-0805">Transcription regulation</keyword>
<keyword evidence="4" id="KW-0804">Transcription</keyword>